<protein>
    <recommendedName>
        <fullName evidence="4">DUF420 domain-containing protein</fullName>
    </recommendedName>
</protein>
<gene>
    <name evidence="2" type="ORF">C1706_01640</name>
</gene>
<sequence length="147" mass="15457">MPSHVAAAYLTIAFVPLAAVLTCVYALSARSRKRMRLPLILSNIAAVSMVIWAASEGPALLEMVTRTASAAEREAANAHALASANLFYATGAMLTLVLITAWWLLRPERPASLLSRIASVLLVAAAVASLVTLWLVAEAGASAVWST</sequence>
<keyword evidence="1" id="KW-0472">Membrane</keyword>
<evidence type="ECO:0000256" key="1">
    <source>
        <dbReference type="SAM" id="Phobius"/>
    </source>
</evidence>
<dbReference type="Proteomes" id="UP000290624">
    <property type="component" value="Unassembled WGS sequence"/>
</dbReference>
<evidence type="ECO:0000313" key="2">
    <source>
        <dbReference type="EMBL" id="RXW33487.1"/>
    </source>
</evidence>
<evidence type="ECO:0000313" key="3">
    <source>
        <dbReference type="Proteomes" id="UP000290624"/>
    </source>
</evidence>
<dbReference type="AlphaFoldDB" id="A0A4Q2EIS7"/>
<dbReference type="EMBL" id="PPCV01000001">
    <property type="protein sequence ID" value="RXW33487.1"/>
    <property type="molecule type" value="Genomic_DNA"/>
</dbReference>
<accession>A0A4Q2EIS7</accession>
<keyword evidence="3" id="KW-1185">Reference proteome</keyword>
<dbReference type="RefSeq" id="WP_129457453.1">
    <property type="nucleotide sequence ID" value="NZ_PPCV01000001.1"/>
</dbReference>
<keyword evidence="1" id="KW-0812">Transmembrane</keyword>
<feature type="transmembrane region" description="Helical" evidence="1">
    <location>
        <begin position="39"/>
        <end position="55"/>
    </location>
</feature>
<feature type="transmembrane region" description="Helical" evidence="1">
    <location>
        <begin position="86"/>
        <end position="105"/>
    </location>
</feature>
<organism evidence="2 3">
    <name type="scientific">Propioniciclava flava</name>
    <dbReference type="NCBI Taxonomy" id="2072026"/>
    <lineage>
        <taxon>Bacteria</taxon>
        <taxon>Bacillati</taxon>
        <taxon>Actinomycetota</taxon>
        <taxon>Actinomycetes</taxon>
        <taxon>Propionibacteriales</taxon>
        <taxon>Propionibacteriaceae</taxon>
        <taxon>Propioniciclava</taxon>
    </lineage>
</organism>
<evidence type="ECO:0008006" key="4">
    <source>
        <dbReference type="Google" id="ProtNLM"/>
    </source>
</evidence>
<reference evidence="2 3" key="1">
    <citation type="submission" date="2018-01" db="EMBL/GenBank/DDBJ databases">
        <title>Lactibacter flavus gen. nov., sp. nov., a novel bacterium of the family Propionibacteriaceae isolated from raw milk and dairy products.</title>
        <authorList>
            <person name="Wenning M."/>
            <person name="Breitenwieser F."/>
            <person name="Huptas C."/>
            <person name="von Neubeck M."/>
            <person name="Busse H.-J."/>
            <person name="Scherer S."/>
        </authorList>
    </citation>
    <scope>NUCLEOTIDE SEQUENCE [LARGE SCALE GENOMIC DNA]</scope>
    <source>
        <strain evidence="2 3">VG341</strain>
    </source>
</reference>
<proteinExistence type="predicted"/>
<name>A0A4Q2EIS7_9ACTN</name>
<feature type="transmembrane region" description="Helical" evidence="1">
    <location>
        <begin position="117"/>
        <end position="137"/>
    </location>
</feature>
<comment type="caution">
    <text evidence="2">The sequence shown here is derived from an EMBL/GenBank/DDBJ whole genome shotgun (WGS) entry which is preliminary data.</text>
</comment>
<feature type="transmembrane region" description="Helical" evidence="1">
    <location>
        <begin position="6"/>
        <end position="27"/>
    </location>
</feature>
<keyword evidence="1" id="KW-1133">Transmembrane helix</keyword>